<evidence type="ECO:0000256" key="1">
    <source>
        <dbReference type="ARBA" id="ARBA00022478"/>
    </source>
</evidence>
<keyword evidence="1 7" id="KW-0240">DNA-directed RNA polymerase</keyword>
<feature type="binding site" evidence="7">
    <location>
        <position position="958"/>
    </location>
    <ligand>
        <name>Zn(2+)</name>
        <dbReference type="ChEBI" id="CHEBI:29105"/>
        <label>2</label>
    </ligand>
</feature>
<dbReference type="NCBIfam" id="TIGR02386">
    <property type="entry name" value="rpoC_TIGR"/>
    <property type="match status" value="1"/>
</dbReference>
<dbReference type="InterPro" id="IPR042102">
    <property type="entry name" value="RNA_pol_Rpb1_3_sf"/>
</dbReference>
<name>A0A2H0UXN2_9BACT</name>
<dbReference type="Pfam" id="PF04998">
    <property type="entry name" value="RNA_pol_Rpb1_5"/>
    <property type="match status" value="1"/>
</dbReference>
<evidence type="ECO:0000313" key="12">
    <source>
        <dbReference type="Proteomes" id="UP000230882"/>
    </source>
</evidence>
<dbReference type="HAMAP" id="MF_01322">
    <property type="entry name" value="RNApol_bact_RpoC"/>
    <property type="match status" value="1"/>
</dbReference>
<evidence type="ECO:0000256" key="6">
    <source>
        <dbReference type="ARBA" id="ARBA00048552"/>
    </source>
</evidence>
<dbReference type="PANTHER" id="PTHR19376:SF54">
    <property type="entry name" value="DNA-DIRECTED RNA POLYMERASE SUBUNIT BETA"/>
    <property type="match status" value="1"/>
</dbReference>
<dbReference type="Pfam" id="PF05000">
    <property type="entry name" value="RNA_pol_Rpb1_4"/>
    <property type="match status" value="1"/>
</dbReference>
<comment type="catalytic activity">
    <reaction evidence="6 7 8">
        <text>RNA(n) + a ribonucleoside 5'-triphosphate = RNA(n+1) + diphosphate</text>
        <dbReference type="Rhea" id="RHEA:21248"/>
        <dbReference type="Rhea" id="RHEA-COMP:14527"/>
        <dbReference type="Rhea" id="RHEA-COMP:17342"/>
        <dbReference type="ChEBI" id="CHEBI:33019"/>
        <dbReference type="ChEBI" id="CHEBI:61557"/>
        <dbReference type="ChEBI" id="CHEBI:140395"/>
        <dbReference type="EC" id="2.7.7.6"/>
    </reaction>
</comment>
<dbReference type="InterPro" id="IPR045867">
    <property type="entry name" value="DNA-dir_RpoC_beta_prime"/>
</dbReference>
<dbReference type="InterPro" id="IPR007081">
    <property type="entry name" value="RNA_pol_Rpb1_5"/>
</dbReference>
<feature type="binding site" evidence="7">
    <location>
        <position position="493"/>
    </location>
    <ligand>
        <name>Mg(2+)</name>
        <dbReference type="ChEBI" id="CHEBI:18420"/>
    </ligand>
</feature>
<comment type="cofactor">
    <cofactor evidence="7">
        <name>Zn(2+)</name>
        <dbReference type="ChEBI" id="CHEBI:29105"/>
    </cofactor>
    <text evidence="7">Binds 2 Zn(2+) ions per subunit.</text>
</comment>
<reference evidence="12" key="1">
    <citation type="submission" date="2017-09" db="EMBL/GenBank/DDBJ databases">
        <title>Depth-based differentiation of microbial function through sediment-hosted aquifers and enrichment of novel symbionts in the deep terrestrial subsurface.</title>
        <authorList>
            <person name="Probst A.J."/>
            <person name="Ladd B."/>
            <person name="Jarett J.K."/>
            <person name="Geller-Mcgrath D.E."/>
            <person name="Sieber C.M.K."/>
            <person name="Emerson J.B."/>
            <person name="Anantharaman K."/>
            <person name="Thomas B.C."/>
            <person name="Malmstrom R."/>
            <person name="Stieglmeier M."/>
            <person name="Klingl A."/>
            <person name="Woyke T."/>
            <person name="Ryan C.M."/>
            <person name="Banfield J.F."/>
        </authorList>
    </citation>
    <scope>NUCLEOTIDE SEQUENCE [LARGE SCALE GENOMIC DNA]</scope>
</reference>
<feature type="binding site" evidence="7">
    <location>
        <position position="872"/>
    </location>
    <ligand>
        <name>Zn(2+)</name>
        <dbReference type="ChEBI" id="CHEBI:29105"/>
        <label>2</label>
    </ligand>
</feature>
<evidence type="ECO:0000256" key="9">
    <source>
        <dbReference type="SAM" id="MobiDB-lite"/>
    </source>
</evidence>
<dbReference type="Pfam" id="PF04997">
    <property type="entry name" value="RNA_pol_Rpb1_1"/>
    <property type="match status" value="1"/>
</dbReference>
<feature type="binding site" evidence="7">
    <location>
        <position position="74"/>
    </location>
    <ligand>
        <name>Zn(2+)</name>
        <dbReference type="ChEBI" id="CHEBI:29105"/>
        <label>1</label>
    </ligand>
</feature>
<dbReference type="InterPro" id="IPR038120">
    <property type="entry name" value="Rpb1_funnel_sf"/>
</dbReference>
<evidence type="ECO:0000256" key="8">
    <source>
        <dbReference type="RuleBase" id="RU004279"/>
    </source>
</evidence>
<evidence type="ECO:0000256" key="4">
    <source>
        <dbReference type="ARBA" id="ARBA00022723"/>
    </source>
</evidence>
<dbReference type="AlphaFoldDB" id="A0A2H0UXN2"/>
<feature type="region of interest" description="Disordered" evidence="9">
    <location>
        <begin position="564"/>
        <end position="590"/>
    </location>
</feature>
<gene>
    <name evidence="7 11" type="primary">rpoC</name>
    <name evidence="11" type="ORF">COU02_01605</name>
</gene>
<feature type="binding site" evidence="7">
    <location>
        <position position="61"/>
    </location>
    <ligand>
        <name>Zn(2+)</name>
        <dbReference type="ChEBI" id="CHEBI:29105"/>
        <label>1</label>
    </ligand>
</feature>
<organism evidence="11 12">
    <name type="scientific">bacterium (Candidatus Gribaldobacteria) CG10_big_fil_rev_8_21_14_0_10_37_46</name>
    <dbReference type="NCBI Taxonomy" id="2014276"/>
    <lineage>
        <taxon>Bacteria</taxon>
        <taxon>Candidatus Gribaldobacteria</taxon>
    </lineage>
</organism>
<dbReference type="GO" id="GO:0006351">
    <property type="term" value="P:DNA-templated transcription"/>
    <property type="evidence" value="ECO:0007669"/>
    <property type="project" value="UniProtKB-UniRule"/>
</dbReference>
<sequence length="1241" mass="139200">MQISNLESIRIKLASAEEILNWSHGEVTKPETINYRTQKPEKDGLFCERIFGPTKDYECYCGKYKGIRYKGVICDRCGVELTRSSVRRERMGHIKLASPCSHIWFLRGVPSRIGLVLDVPMQQLEKVIYFAAYIITEVNEELKKKILRGGIDEEYKTKSRDKSKKFDKAELKKARDEAREEVLGLKPLKVLSETAYWNLSLKYGEIFEAGTGAETLRKIFEKIDLKKTISQLKKQTEKTIASSKLKSLGRLRFFQWMEKAKIRPERMFLEVLPVLPPELRPMVQLDGGRYASSDLNDLYRRVINRNNRLKYLIEISAPEVIIRNEKRMLQEAVDALLDNGMRKGQTTTATTGGRRLLKSLADTLKGKQGRFRKNLLGKRVDYSGRSVIAVGPELKLSQCGLPKIMALELFRPFVIKKLLDKELAYNIRGASKLIEEGTDEVWESLEEIVKDKLVLLNRAPTLHRLGIQAFQPILIEGEAIKIHPLVCKAFNADFDGDQMAVHLPLSDEAQKEARNLMRSTKNLLKPSTGLPVVSPSQDIVLGCYFLTETKGGAQGEENRFSSSPFAGAREGEENRFSSSPFAGAREGEGKTFSGPEEVILAYELRKIDLQAKIRVLSSSLKKKIKGGPTGAPTEGGSGYPSKPLIETTAGRIIFNQALPEDYPYFNENIDFKILSRMTADIIEKYNEEEIEQTLDKIKELGLEYSTLSGISWGMDDLIVPKEKKELLEEAEIKVELIKKHYKKGLLSLEEKSAKVIETWQDMKEKLEKLVIKTLPKDGPVVSIVGSGARGSWGQSIQMAGMKGLVTNPAGRIIELPIKHSFKEGLDILEYFISTHGARKGAADTALRTSAGGYLTRCLIDVAHELIVSEEDCGDKNGVVLLRKDSEDIGQDFAFEIVGRIALENVKCQMTNDKFKKGKVIVKEGEIIDWEKAKAIDRSSIEEVRVRSPLTCKTLRGVCQKCYGWEMGRNELVRIGEAVGIIAAQSIGEPGTQLTLRTFHLGGVAGGGDITQGLPRVKEIFELREPKGEANMSEIAGLVEKIDLKERVITIVGQGEDQKKVVEYKIPLGRGLWVEKGERIEKGQQLCEGSLNLRKLLRAQGPEETQRYITREVKRIYTSEGVSIHGKHIEMITRQMFSRMKIKNGGDSNWLPGQIVTRAEFEEVKNELKNKKETLPKGSPIFLGITKVSLTSDSFLSAASFQETSRVLIRSCLEGKEDKLRGLKENVIIGKLIPAGTGFRES</sequence>
<dbReference type="InterPro" id="IPR007066">
    <property type="entry name" value="RNA_pol_Rpb1_3"/>
</dbReference>
<dbReference type="CDD" id="cd02655">
    <property type="entry name" value="RNAP_beta'_C"/>
    <property type="match status" value="1"/>
</dbReference>
<dbReference type="Gene3D" id="1.10.132.30">
    <property type="match status" value="1"/>
</dbReference>
<keyword evidence="7" id="KW-0460">Magnesium</keyword>
<dbReference type="SUPFAM" id="SSF64484">
    <property type="entry name" value="beta and beta-prime subunits of DNA dependent RNA-polymerase"/>
    <property type="match status" value="1"/>
</dbReference>
<dbReference type="Gene3D" id="1.10.274.100">
    <property type="entry name" value="RNA polymerase Rpb1, domain 3"/>
    <property type="match status" value="1"/>
</dbReference>
<dbReference type="Pfam" id="PF04983">
    <property type="entry name" value="RNA_pol_Rpb1_3"/>
    <property type="match status" value="1"/>
</dbReference>
<dbReference type="GO" id="GO:0008270">
    <property type="term" value="F:zinc ion binding"/>
    <property type="evidence" value="ECO:0007669"/>
    <property type="project" value="UniProtKB-UniRule"/>
</dbReference>
<feature type="binding site" evidence="7">
    <location>
        <position position="77"/>
    </location>
    <ligand>
        <name>Zn(2+)</name>
        <dbReference type="ChEBI" id="CHEBI:29105"/>
        <label>1</label>
    </ligand>
</feature>
<dbReference type="InterPro" id="IPR012754">
    <property type="entry name" value="DNA-dir_RpoC_beta_prime_bact"/>
</dbReference>
<dbReference type="InterPro" id="IPR000722">
    <property type="entry name" value="RNA_pol_asu"/>
</dbReference>
<dbReference type="InterPro" id="IPR006592">
    <property type="entry name" value="RNA_pol_N"/>
</dbReference>
<dbReference type="InterPro" id="IPR044893">
    <property type="entry name" value="RNA_pol_Rpb1_clamp_domain"/>
</dbReference>
<dbReference type="GO" id="GO:0000428">
    <property type="term" value="C:DNA-directed RNA polymerase complex"/>
    <property type="evidence" value="ECO:0007669"/>
    <property type="project" value="UniProtKB-KW"/>
</dbReference>
<dbReference type="GO" id="GO:0003899">
    <property type="term" value="F:DNA-directed RNA polymerase activity"/>
    <property type="evidence" value="ECO:0007669"/>
    <property type="project" value="UniProtKB-UniRule"/>
</dbReference>
<dbReference type="EMBL" id="PFAU01000038">
    <property type="protein sequence ID" value="PIR90949.1"/>
    <property type="molecule type" value="Genomic_DNA"/>
</dbReference>
<keyword evidence="3 7" id="KW-0548">Nucleotidyltransferase</keyword>
<dbReference type="Gene3D" id="4.10.860.120">
    <property type="entry name" value="RNA polymerase II, clamp domain"/>
    <property type="match status" value="1"/>
</dbReference>
<dbReference type="InterPro" id="IPR007080">
    <property type="entry name" value="RNA_pol_Rpb1_1"/>
</dbReference>
<feature type="binding site" evidence="7">
    <location>
        <position position="495"/>
    </location>
    <ligand>
        <name>Mg(2+)</name>
        <dbReference type="ChEBI" id="CHEBI:18420"/>
    </ligand>
</feature>
<accession>A0A2H0UXN2</accession>
<evidence type="ECO:0000256" key="7">
    <source>
        <dbReference type="HAMAP-Rule" id="MF_01322"/>
    </source>
</evidence>
<comment type="function">
    <text evidence="7 8">DNA-dependent RNA polymerase catalyzes the transcription of DNA into RNA using the four ribonucleoside triphosphates as substrates.</text>
</comment>
<dbReference type="Gene3D" id="1.10.1790.20">
    <property type="match status" value="1"/>
</dbReference>
<feature type="domain" description="RNA polymerase N-terminal" evidence="10">
    <location>
        <begin position="265"/>
        <end position="547"/>
    </location>
</feature>
<comment type="similarity">
    <text evidence="7 8">Belongs to the RNA polymerase beta' chain family.</text>
</comment>
<feature type="binding site" evidence="7">
    <location>
        <position position="59"/>
    </location>
    <ligand>
        <name>Zn(2+)</name>
        <dbReference type="ChEBI" id="CHEBI:29105"/>
        <label>1</label>
    </ligand>
</feature>
<dbReference type="InterPro" id="IPR007083">
    <property type="entry name" value="RNA_pol_Rpb1_4"/>
</dbReference>
<comment type="caution">
    <text evidence="11">The sequence shown here is derived from an EMBL/GenBank/DDBJ whole genome shotgun (WGS) entry which is preliminary data.</text>
</comment>
<dbReference type="CDD" id="cd01609">
    <property type="entry name" value="RNAP_beta'_N"/>
    <property type="match status" value="1"/>
</dbReference>
<dbReference type="Proteomes" id="UP000230882">
    <property type="component" value="Unassembled WGS sequence"/>
</dbReference>
<evidence type="ECO:0000313" key="11">
    <source>
        <dbReference type="EMBL" id="PIR90949.1"/>
    </source>
</evidence>
<keyword evidence="5 7" id="KW-0804">Transcription</keyword>
<keyword evidence="2 7" id="KW-0808">Transferase</keyword>
<evidence type="ECO:0000256" key="2">
    <source>
        <dbReference type="ARBA" id="ARBA00022679"/>
    </source>
</evidence>
<feature type="binding site" evidence="7">
    <location>
        <position position="951"/>
    </location>
    <ligand>
        <name>Zn(2+)</name>
        <dbReference type="ChEBI" id="CHEBI:29105"/>
        <label>2</label>
    </ligand>
</feature>
<feature type="binding site" evidence="7">
    <location>
        <position position="961"/>
    </location>
    <ligand>
        <name>Zn(2+)</name>
        <dbReference type="ChEBI" id="CHEBI:29105"/>
        <label>2</label>
    </ligand>
</feature>
<dbReference type="Gene3D" id="1.10.40.90">
    <property type="match status" value="1"/>
</dbReference>
<dbReference type="EC" id="2.7.7.6" evidence="7"/>
<dbReference type="Gene3D" id="2.40.50.100">
    <property type="match status" value="1"/>
</dbReference>
<dbReference type="PANTHER" id="PTHR19376">
    <property type="entry name" value="DNA-DIRECTED RNA POLYMERASE"/>
    <property type="match status" value="1"/>
</dbReference>
<dbReference type="SMART" id="SM00663">
    <property type="entry name" value="RPOLA_N"/>
    <property type="match status" value="1"/>
</dbReference>
<dbReference type="Gene3D" id="1.10.150.390">
    <property type="match status" value="1"/>
</dbReference>
<dbReference type="Pfam" id="PF00623">
    <property type="entry name" value="RNA_pol_Rpb1_2"/>
    <property type="match status" value="1"/>
</dbReference>
<dbReference type="GO" id="GO:0000287">
    <property type="term" value="F:magnesium ion binding"/>
    <property type="evidence" value="ECO:0007669"/>
    <property type="project" value="UniProtKB-UniRule"/>
</dbReference>
<evidence type="ECO:0000256" key="3">
    <source>
        <dbReference type="ARBA" id="ARBA00022695"/>
    </source>
</evidence>
<keyword evidence="4 7" id="KW-0479">Metal-binding</keyword>
<keyword evidence="7" id="KW-0862">Zinc</keyword>
<protein>
    <recommendedName>
        <fullName evidence="7">DNA-directed RNA polymerase subunit beta'</fullName>
        <shortName evidence="7">RNAP subunit beta'</shortName>
        <ecNumber evidence="7">2.7.7.6</ecNumber>
    </recommendedName>
    <alternativeName>
        <fullName evidence="7">RNA polymerase subunit beta'</fullName>
    </alternativeName>
    <alternativeName>
        <fullName evidence="7">Transcriptase subunit beta'</fullName>
    </alternativeName>
</protein>
<evidence type="ECO:0000256" key="5">
    <source>
        <dbReference type="ARBA" id="ARBA00023163"/>
    </source>
</evidence>
<comment type="subunit">
    <text evidence="7">The RNAP catalytic core consists of 2 alpha, 1 beta, 1 beta' and 1 omega subunit. When a sigma factor is associated with the core the holoenzyme is formed, which can initiate transcription.</text>
</comment>
<evidence type="ECO:0000259" key="10">
    <source>
        <dbReference type="SMART" id="SM00663"/>
    </source>
</evidence>
<comment type="cofactor">
    <cofactor evidence="7">
        <name>Mg(2+)</name>
        <dbReference type="ChEBI" id="CHEBI:18420"/>
    </cofactor>
    <text evidence="7">Binds 1 Mg(2+) ion per subunit.</text>
</comment>
<feature type="binding site" evidence="7">
    <location>
        <position position="497"/>
    </location>
    <ligand>
        <name>Mg(2+)</name>
        <dbReference type="ChEBI" id="CHEBI:18420"/>
    </ligand>
</feature>
<proteinExistence type="inferred from homology"/>
<dbReference type="Gene3D" id="2.40.40.20">
    <property type="match status" value="1"/>
</dbReference>
<dbReference type="GO" id="GO:0003677">
    <property type="term" value="F:DNA binding"/>
    <property type="evidence" value="ECO:0007669"/>
    <property type="project" value="UniProtKB-UniRule"/>
</dbReference>